<evidence type="ECO:0000313" key="3">
    <source>
        <dbReference type="EMBL" id="MBM9510361.1"/>
    </source>
</evidence>
<sequence>MPDTGEARPPAGPLPVTFRPAVTRAVLLTMATALFVTLTTVAVLMPEDGAAPWSTGDRATVSVTAALISAVLVLLARPKAVADADGLTVVNLTVKRRLSWAQVVRVNLRVGDAWVHLDLADGSTLAVMAIQPGIARHRALRDARRLRDLAQTLGEARDPSPLRPE</sequence>
<keyword evidence="4" id="KW-1185">Reference proteome</keyword>
<feature type="domain" description="Low molecular weight protein antigen 6 PH" evidence="2">
    <location>
        <begin position="77"/>
        <end position="148"/>
    </location>
</feature>
<evidence type="ECO:0000259" key="2">
    <source>
        <dbReference type="Pfam" id="PF10756"/>
    </source>
</evidence>
<protein>
    <submittedName>
        <fullName evidence="3">PH domain-containing protein</fullName>
    </submittedName>
</protein>
<dbReference type="Proteomes" id="UP000749040">
    <property type="component" value="Unassembled WGS sequence"/>
</dbReference>
<gene>
    <name evidence="3" type="ORF">ITX44_38545</name>
</gene>
<keyword evidence="1" id="KW-0472">Membrane</keyword>
<accession>A0ABS2U5B5</accession>
<evidence type="ECO:0000256" key="1">
    <source>
        <dbReference type="SAM" id="Phobius"/>
    </source>
</evidence>
<dbReference type="Pfam" id="PF10756">
    <property type="entry name" value="bPH_6"/>
    <property type="match status" value="1"/>
</dbReference>
<feature type="transmembrane region" description="Helical" evidence="1">
    <location>
        <begin position="58"/>
        <end position="76"/>
    </location>
</feature>
<organism evidence="3 4">
    <name type="scientific">Actinacidiphila acididurans</name>
    <dbReference type="NCBI Taxonomy" id="2784346"/>
    <lineage>
        <taxon>Bacteria</taxon>
        <taxon>Bacillati</taxon>
        <taxon>Actinomycetota</taxon>
        <taxon>Actinomycetes</taxon>
        <taxon>Kitasatosporales</taxon>
        <taxon>Streptomycetaceae</taxon>
        <taxon>Actinacidiphila</taxon>
    </lineage>
</organism>
<name>A0ABS2U5B5_9ACTN</name>
<proteinExistence type="predicted"/>
<comment type="caution">
    <text evidence="3">The sequence shown here is derived from an EMBL/GenBank/DDBJ whole genome shotgun (WGS) entry which is preliminary data.</text>
</comment>
<evidence type="ECO:0000313" key="4">
    <source>
        <dbReference type="Proteomes" id="UP000749040"/>
    </source>
</evidence>
<reference evidence="3 4" key="1">
    <citation type="submission" date="2021-01" db="EMBL/GenBank/DDBJ databases">
        <title>Streptomyces acididurans sp. nov., isolated from a peat swamp forest soil.</title>
        <authorList>
            <person name="Chantavorakit T."/>
            <person name="Duangmal K."/>
        </authorList>
    </citation>
    <scope>NUCLEOTIDE SEQUENCE [LARGE SCALE GENOMIC DNA]</scope>
    <source>
        <strain evidence="3 4">KK5PA1</strain>
    </source>
</reference>
<dbReference type="InterPro" id="IPR019692">
    <property type="entry name" value="CFP-6_PH"/>
</dbReference>
<keyword evidence="1" id="KW-1133">Transmembrane helix</keyword>
<dbReference type="EMBL" id="JADKYB010000035">
    <property type="protein sequence ID" value="MBM9510361.1"/>
    <property type="molecule type" value="Genomic_DNA"/>
</dbReference>
<feature type="transmembrane region" description="Helical" evidence="1">
    <location>
        <begin position="25"/>
        <end position="46"/>
    </location>
</feature>
<keyword evidence="1" id="KW-0812">Transmembrane</keyword>
<dbReference type="RefSeq" id="WP_205364256.1">
    <property type="nucleotide sequence ID" value="NZ_JADKYB010000035.1"/>
</dbReference>